<keyword evidence="2" id="KW-1185">Reference proteome</keyword>
<gene>
    <name evidence="1" type="ORF">EVAR_16320_1</name>
</gene>
<reference evidence="1 2" key="1">
    <citation type="journal article" date="2019" name="Commun. Biol.">
        <title>The bagworm genome reveals a unique fibroin gene that provides high tensile strength.</title>
        <authorList>
            <person name="Kono N."/>
            <person name="Nakamura H."/>
            <person name="Ohtoshi R."/>
            <person name="Tomita M."/>
            <person name="Numata K."/>
            <person name="Arakawa K."/>
        </authorList>
    </citation>
    <scope>NUCLEOTIDE SEQUENCE [LARGE SCALE GENOMIC DNA]</scope>
</reference>
<accession>A0A4C1VI72</accession>
<dbReference type="EMBL" id="BGZK01000333">
    <property type="protein sequence ID" value="GBP37415.1"/>
    <property type="molecule type" value="Genomic_DNA"/>
</dbReference>
<sequence length="75" mass="8731">MQILSAICAHALPASDLKLIPASNDNAFAHSLKTIEFMDSTRYRIFGKKNAVSHHFYVTNDLRRMRREFEIVKFF</sequence>
<organism evidence="1 2">
    <name type="scientific">Eumeta variegata</name>
    <name type="common">Bagworm moth</name>
    <name type="synonym">Eumeta japonica</name>
    <dbReference type="NCBI Taxonomy" id="151549"/>
    <lineage>
        <taxon>Eukaryota</taxon>
        <taxon>Metazoa</taxon>
        <taxon>Ecdysozoa</taxon>
        <taxon>Arthropoda</taxon>
        <taxon>Hexapoda</taxon>
        <taxon>Insecta</taxon>
        <taxon>Pterygota</taxon>
        <taxon>Neoptera</taxon>
        <taxon>Endopterygota</taxon>
        <taxon>Lepidoptera</taxon>
        <taxon>Glossata</taxon>
        <taxon>Ditrysia</taxon>
        <taxon>Tineoidea</taxon>
        <taxon>Psychidae</taxon>
        <taxon>Oiketicinae</taxon>
        <taxon>Eumeta</taxon>
    </lineage>
</organism>
<name>A0A4C1VI72_EUMVA</name>
<evidence type="ECO:0000313" key="2">
    <source>
        <dbReference type="Proteomes" id="UP000299102"/>
    </source>
</evidence>
<proteinExistence type="predicted"/>
<comment type="caution">
    <text evidence="1">The sequence shown here is derived from an EMBL/GenBank/DDBJ whole genome shotgun (WGS) entry which is preliminary data.</text>
</comment>
<evidence type="ECO:0000313" key="1">
    <source>
        <dbReference type="EMBL" id="GBP37415.1"/>
    </source>
</evidence>
<dbReference type="Proteomes" id="UP000299102">
    <property type="component" value="Unassembled WGS sequence"/>
</dbReference>
<protein>
    <submittedName>
        <fullName evidence="1">Uncharacterized protein</fullName>
    </submittedName>
</protein>
<dbReference type="AlphaFoldDB" id="A0A4C1VI72"/>